<feature type="chain" id="PRO_5003532080" evidence="1">
    <location>
        <begin position="20"/>
        <end position="40"/>
    </location>
</feature>
<dbReference type="AlphaFoldDB" id="H0ECI7"/>
<dbReference type="EMBL" id="AGUE01000004">
    <property type="protein sequence ID" value="EHL03773.1"/>
    <property type="molecule type" value="Genomic_DNA"/>
</dbReference>
<sequence length="40" mass="4340">MFIIFIVVVALFACGKVEALTCFNAKDCLSGYTLKDPNIA</sequence>
<dbReference type="InParanoid" id="H0ECI7"/>
<feature type="signal peptide" evidence="1">
    <location>
        <begin position="1"/>
        <end position="19"/>
    </location>
</feature>
<accession>H0ECI7</accession>
<dbReference type="HOGENOM" id="CLU_3299488_0_0_1"/>
<comment type="caution">
    <text evidence="2">The sequence shown here is derived from an EMBL/GenBank/DDBJ whole genome shotgun (WGS) entry which is preliminary data.</text>
</comment>
<keyword evidence="3" id="KW-1185">Reference proteome</keyword>
<reference evidence="2 3" key="1">
    <citation type="journal article" date="2012" name="Eukaryot. Cell">
        <title>Genome sequence of the fungus Glarea lozoyensis: the first genome sequence of a species from the Helotiaceae family.</title>
        <authorList>
            <person name="Youssar L."/>
            <person name="Gruening B.A."/>
            <person name="Erxleben A."/>
            <person name="Guenther S."/>
            <person name="Huettel W."/>
        </authorList>
    </citation>
    <scope>NUCLEOTIDE SEQUENCE [LARGE SCALE GENOMIC DNA]</scope>
    <source>
        <strain evidence="3">ATCC 74030 / MF5533</strain>
    </source>
</reference>
<proteinExistence type="predicted"/>
<evidence type="ECO:0000313" key="3">
    <source>
        <dbReference type="Proteomes" id="UP000005446"/>
    </source>
</evidence>
<name>H0ECI7_GLAL7</name>
<gene>
    <name evidence="2" type="ORF">M7I_0126</name>
</gene>
<protein>
    <submittedName>
        <fullName evidence="2">Uncharacterized protein</fullName>
    </submittedName>
</protein>
<organism evidence="2 3">
    <name type="scientific">Glarea lozoyensis (strain ATCC 74030 / MF5533)</name>
    <dbReference type="NCBI Taxonomy" id="1104152"/>
    <lineage>
        <taxon>Eukaryota</taxon>
        <taxon>Fungi</taxon>
        <taxon>Dikarya</taxon>
        <taxon>Ascomycota</taxon>
        <taxon>Pezizomycotina</taxon>
        <taxon>Leotiomycetes</taxon>
        <taxon>Helotiales</taxon>
        <taxon>Helotiaceae</taxon>
        <taxon>Glarea</taxon>
    </lineage>
</organism>
<evidence type="ECO:0000256" key="1">
    <source>
        <dbReference type="SAM" id="SignalP"/>
    </source>
</evidence>
<keyword evidence="1" id="KW-0732">Signal</keyword>
<dbReference type="Proteomes" id="UP000005446">
    <property type="component" value="Unassembled WGS sequence"/>
</dbReference>
<evidence type="ECO:0000313" key="2">
    <source>
        <dbReference type="EMBL" id="EHL03773.1"/>
    </source>
</evidence>